<evidence type="ECO:0000259" key="1">
    <source>
        <dbReference type="Pfam" id="PF01261"/>
    </source>
</evidence>
<dbReference type="eggNOG" id="COG1082">
    <property type="taxonomic scope" value="Bacteria"/>
</dbReference>
<comment type="caution">
    <text evidence="2">The sequence shown here is derived from an EMBL/GenBank/DDBJ whole genome shotgun (WGS) entry which is preliminary data.</text>
</comment>
<evidence type="ECO:0000313" key="2">
    <source>
        <dbReference type="EMBL" id="RLV75378.1"/>
    </source>
</evidence>
<dbReference type="Pfam" id="PF01261">
    <property type="entry name" value="AP_endonuc_2"/>
    <property type="match status" value="1"/>
</dbReference>
<dbReference type="KEGG" id="src:M271_04345"/>
<dbReference type="HOGENOM" id="CLU_936313_0_0_11"/>
<dbReference type="GO" id="GO:0016853">
    <property type="term" value="F:isomerase activity"/>
    <property type="evidence" value="ECO:0007669"/>
    <property type="project" value="UniProtKB-KW"/>
</dbReference>
<accession>A0A0A0N8W7</accession>
<dbReference type="RefSeq" id="WP_020865900.1">
    <property type="nucleotide sequence ID" value="NC_022785.1"/>
</dbReference>
<sequence>MKIRQDRLAINPLQWVASADGWIDPTLAPSLDRQLEVIRDAGITALHSAVPGDMTPGAYAARLADHGISPAPGYIPVRLPGDEAELRTFRDNAARVAEQHAALGVPTVFLAMGMAKDAERVVRPAVGHLADRDRLERVRDLLAEIAGVIRTHGITPAFHPHVGTWAETEEETRFVLDTVDASVLGFGPDMGHLAWAGGDAAQLVRDYADRVASVHIKDLDLGLAAQAREAGWDYRKTVLAGLWSEPGHGNADIEGFVGALPDDFDGWLIIEVDRGARPSPEESVRLCGEWATRHARP</sequence>
<dbReference type="Gene3D" id="3.20.20.150">
    <property type="entry name" value="Divalent-metal-dependent TIM barrel enzymes"/>
    <property type="match status" value="1"/>
</dbReference>
<feature type="domain" description="Xylose isomerase-like TIM barrel" evidence="1">
    <location>
        <begin position="40"/>
        <end position="279"/>
    </location>
</feature>
<name>A0A0A0N8W7_STRRN</name>
<organism evidence="2 3">
    <name type="scientific">Streptomyces rapamycinicus (strain ATCC 29253 / DSM 41530 / NRRL 5491 / AYB-994)</name>
    <name type="common">Streptomyces hygroscopicus (strain ATCC 29253)</name>
    <dbReference type="NCBI Taxonomy" id="1343740"/>
    <lineage>
        <taxon>Bacteria</taxon>
        <taxon>Bacillati</taxon>
        <taxon>Actinomycetota</taxon>
        <taxon>Actinomycetes</taxon>
        <taxon>Kitasatosporales</taxon>
        <taxon>Streptomycetaceae</taxon>
        <taxon>Streptomyces</taxon>
        <taxon>Streptomyces violaceusniger group</taxon>
    </lineage>
</organism>
<dbReference type="AlphaFoldDB" id="A0A0A0N8W7"/>
<dbReference type="InterPro" id="IPR013022">
    <property type="entry name" value="Xyl_isomerase-like_TIM-brl"/>
</dbReference>
<proteinExistence type="predicted"/>
<dbReference type="STRING" id="1343740.M271_04345"/>
<dbReference type="InterPro" id="IPR036237">
    <property type="entry name" value="Xyl_isomerase-like_sf"/>
</dbReference>
<dbReference type="Proteomes" id="UP000281594">
    <property type="component" value="Unassembled WGS sequence"/>
</dbReference>
<protein>
    <submittedName>
        <fullName evidence="2">Xylose isomerase</fullName>
    </submittedName>
</protein>
<dbReference type="PANTHER" id="PTHR12110:SF41">
    <property type="entry name" value="INOSOSE DEHYDRATASE"/>
    <property type="match status" value="1"/>
</dbReference>
<gene>
    <name evidence="2" type="ORF">D3C57_139170</name>
</gene>
<evidence type="ECO:0000313" key="3">
    <source>
        <dbReference type="Proteomes" id="UP000281594"/>
    </source>
</evidence>
<reference evidence="2 3" key="1">
    <citation type="journal article" date="2018" name="J. Biol. Chem.">
        <title>Discovery of the actinoplanic acid pathway in Streptomyces rapamycinicus reveals a genetically conserved synergism with rapamycin.</title>
        <authorList>
            <person name="Mrak P."/>
            <person name="Krastel P."/>
            <person name="Pivk Lukancic P."/>
            <person name="Tao J."/>
            <person name="Pistorius D."/>
            <person name="Moore C.M."/>
        </authorList>
    </citation>
    <scope>NUCLEOTIDE SEQUENCE [LARGE SCALE GENOMIC DNA]</scope>
    <source>
        <strain evidence="2 3">NRRL 5491</strain>
    </source>
</reference>
<dbReference type="EMBL" id="QYCY01000002">
    <property type="protein sequence ID" value="RLV75378.1"/>
    <property type="molecule type" value="Genomic_DNA"/>
</dbReference>
<dbReference type="PANTHER" id="PTHR12110">
    <property type="entry name" value="HYDROXYPYRUVATE ISOMERASE"/>
    <property type="match status" value="1"/>
</dbReference>
<keyword evidence="2" id="KW-0413">Isomerase</keyword>
<dbReference type="InterPro" id="IPR050312">
    <property type="entry name" value="IolE/XylAMocC-like"/>
</dbReference>
<dbReference type="SUPFAM" id="SSF51658">
    <property type="entry name" value="Xylose isomerase-like"/>
    <property type="match status" value="1"/>
</dbReference>